<dbReference type="PROSITE" id="PS52004">
    <property type="entry name" value="KS3_2"/>
    <property type="match status" value="1"/>
</dbReference>
<dbReference type="AlphaFoldDB" id="A0A2G8KGJ2"/>
<dbReference type="STRING" id="307972.A0A2G8KGJ2"/>
<evidence type="ECO:0000259" key="5">
    <source>
        <dbReference type="PROSITE" id="PS52004"/>
    </source>
</evidence>
<evidence type="ECO:0000256" key="4">
    <source>
        <dbReference type="RuleBase" id="RU003694"/>
    </source>
</evidence>
<name>A0A2G8KGJ2_STIJA</name>
<dbReference type="EMBL" id="MRZV01000602">
    <property type="protein sequence ID" value="PIK47090.1"/>
    <property type="molecule type" value="Genomic_DNA"/>
</dbReference>
<protein>
    <recommendedName>
        <fullName evidence="2">beta-ketoacyl-[acyl-carrier-protein] synthase I</fullName>
        <ecNumber evidence="2">2.3.1.41</ecNumber>
    </recommendedName>
</protein>
<dbReference type="PANTHER" id="PTHR11712">
    <property type="entry name" value="POLYKETIDE SYNTHASE-RELATED"/>
    <property type="match status" value="1"/>
</dbReference>
<feature type="domain" description="Ketosynthase family 3 (KS3)" evidence="5">
    <location>
        <begin position="1"/>
        <end position="277"/>
    </location>
</feature>
<dbReference type="PANTHER" id="PTHR11712:SF336">
    <property type="entry name" value="3-OXOACYL-[ACYL-CARRIER-PROTEIN] SYNTHASE, MITOCHONDRIAL"/>
    <property type="match status" value="1"/>
</dbReference>
<reference evidence="6 7" key="1">
    <citation type="journal article" date="2017" name="PLoS Biol.">
        <title>The sea cucumber genome provides insights into morphological evolution and visceral regeneration.</title>
        <authorList>
            <person name="Zhang X."/>
            <person name="Sun L."/>
            <person name="Yuan J."/>
            <person name="Sun Y."/>
            <person name="Gao Y."/>
            <person name="Zhang L."/>
            <person name="Li S."/>
            <person name="Dai H."/>
            <person name="Hamel J.F."/>
            <person name="Liu C."/>
            <person name="Yu Y."/>
            <person name="Liu S."/>
            <person name="Lin W."/>
            <person name="Guo K."/>
            <person name="Jin S."/>
            <person name="Xu P."/>
            <person name="Storey K.B."/>
            <person name="Huan P."/>
            <person name="Zhang T."/>
            <person name="Zhou Y."/>
            <person name="Zhang J."/>
            <person name="Lin C."/>
            <person name="Li X."/>
            <person name="Xing L."/>
            <person name="Huo D."/>
            <person name="Sun M."/>
            <person name="Wang L."/>
            <person name="Mercier A."/>
            <person name="Li F."/>
            <person name="Yang H."/>
            <person name="Xiang J."/>
        </authorList>
    </citation>
    <scope>NUCLEOTIDE SEQUENCE [LARGE SCALE GENOMIC DNA]</scope>
    <source>
        <strain evidence="6">Shaxun</strain>
        <tissue evidence="6">Muscle</tissue>
    </source>
</reference>
<dbReference type="InterPro" id="IPR014030">
    <property type="entry name" value="Ketoacyl_synth_N"/>
</dbReference>
<dbReference type="GO" id="GO:0004315">
    <property type="term" value="F:3-oxoacyl-[acyl-carrier-protein] synthase activity"/>
    <property type="evidence" value="ECO:0007669"/>
    <property type="project" value="UniProtKB-EC"/>
</dbReference>
<keyword evidence="7" id="KW-1185">Reference proteome</keyword>
<evidence type="ECO:0000256" key="3">
    <source>
        <dbReference type="ARBA" id="ARBA00022679"/>
    </source>
</evidence>
<proteinExistence type="inferred from homology"/>
<dbReference type="Pfam" id="PF02801">
    <property type="entry name" value="Ketoacyl-synt_C"/>
    <property type="match status" value="1"/>
</dbReference>
<dbReference type="InterPro" id="IPR016039">
    <property type="entry name" value="Thiolase-like"/>
</dbReference>
<evidence type="ECO:0000256" key="1">
    <source>
        <dbReference type="ARBA" id="ARBA00008467"/>
    </source>
</evidence>
<comment type="caution">
    <text evidence="6">The sequence shown here is derived from an EMBL/GenBank/DDBJ whole genome shotgun (WGS) entry which is preliminary data.</text>
</comment>
<organism evidence="6 7">
    <name type="scientific">Stichopus japonicus</name>
    <name type="common">Sea cucumber</name>
    <dbReference type="NCBI Taxonomy" id="307972"/>
    <lineage>
        <taxon>Eukaryota</taxon>
        <taxon>Metazoa</taxon>
        <taxon>Echinodermata</taxon>
        <taxon>Eleutherozoa</taxon>
        <taxon>Echinozoa</taxon>
        <taxon>Holothuroidea</taxon>
        <taxon>Aspidochirotacea</taxon>
        <taxon>Aspidochirotida</taxon>
        <taxon>Stichopodidae</taxon>
        <taxon>Apostichopus</taxon>
    </lineage>
</organism>
<comment type="similarity">
    <text evidence="1 4">Belongs to the thiolase-like superfamily. Beta-ketoacyl-ACP synthases family.</text>
</comment>
<gene>
    <name evidence="6" type="ORF">BSL78_16037</name>
</gene>
<sequence length="277" mass="30025">MSMTNPFDIIHLDTGLVPRGEGDGQFHAPSHLTKAELKIAEDVTQFALVASEEALCQAKWKPTSDQDKLDTGMAVGVSLPGLQEIVDTGRTLETKGYRKVSPFFVPRILPNLTAGHIGISCSFHAPPPGCHAVGDAMRFIRNGDAKVMVAGGAEACICPVAWQAFQGIKKCKARALSTKYNDRPQESSRPFDARRDGFVMAEGAAVLILEEWNHAESRGANILAEILGYGLSGDASHITAPRGDGFGAQRCMKAALRDARVRVRMLDMLMLMQLQHL</sequence>
<dbReference type="SUPFAM" id="SSF53901">
    <property type="entry name" value="Thiolase-like"/>
    <property type="match status" value="2"/>
</dbReference>
<evidence type="ECO:0000256" key="2">
    <source>
        <dbReference type="ARBA" id="ARBA00013191"/>
    </source>
</evidence>
<dbReference type="Proteomes" id="UP000230750">
    <property type="component" value="Unassembled WGS sequence"/>
</dbReference>
<evidence type="ECO:0000313" key="7">
    <source>
        <dbReference type="Proteomes" id="UP000230750"/>
    </source>
</evidence>
<dbReference type="InterPro" id="IPR020841">
    <property type="entry name" value="PKS_Beta-ketoAc_synthase_dom"/>
</dbReference>
<evidence type="ECO:0000313" key="6">
    <source>
        <dbReference type="EMBL" id="PIK47090.1"/>
    </source>
</evidence>
<dbReference type="Gene3D" id="3.40.47.10">
    <property type="match status" value="2"/>
</dbReference>
<dbReference type="GO" id="GO:0006633">
    <property type="term" value="P:fatty acid biosynthetic process"/>
    <property type="evidence" value="ECO:0007669"/>
    <property type="project" value="TreeGrafter"/>
</dbReference>
<dbReference type="InterPro" id="IPR014031">
    <property type="entry name" value="Ketoacyl_synth_C"/>
</dbReference>
<dbReference type="InterPro" id="IPR000794">
    <property type="entry name" value="Beta-ketoacyl_synthase"/>
</dbReference>
<dbReference type="Pfam" id="PF00109">
    <property type="entry name" value="ketoacyl-synt"/>
    <property type="match status" value="1"/>
</dbReference>
<accession>A0A2G8KGJ2</accession>
<dbReference type="OrthoDB" id="5334845at2759"/>
<keyword evidence="3 4" id="KW-0808">Transferase</keyword>
<dbReference type="GO" id="GO:0005739">
    <property type="term" value="C:mitochondrion"/>
    <property type="evidence" value="ECO:0007669"/>
    <property type="project" value="TreeGrafter"/>
</dbReference>
<dbReference type="EC" id="2.3.1.41" evidence="2"/>